<evidence type="ECO:0000313" key="3">
    <source>
        <dbReference type="Proteomes" id="UP000823612"/>
    </source>
</evidence>
<proteinExistence type="predicted"/>
<dbReference type="Gene3D" id="2.60.40.3740">
    <property type="match status" value="1"/>
</dbReference>
<gene>
    <name evidence="2" type="ORF">IAB08_03160</name>
</gene>
<sequence>MKKILSYTLATCLLAGVAIFAFSCRPDQPQEDNIPEGMIEARFYLGGAYADVPALANQKAGLSPKAEGITYRDKEPLPLPEGSTLWLIHEIGSVSGNGSYWSPYDTSWTAGTPKSYVVVSSEAGNALYPCQVDGNGNAIPGTIEPSLYLEPALYRFRAVSPARPWDDATNYGYRIDNGDTLLANDSRYTQTLPTVVNLSMSGTGNTGVQMIELNPLAYQTALIQFIICPGDGIHQLGLLPAGIELTGCQDIIPYDNGNYNWSALGNQGKGDTIVAYPGNKRGRISVHSCTYVQQDSAIENFNFSGERIELPAGSLIANTYILPTDARSNSLIASFNIQMNGIPTYNTLYINRKIFRAGRSYHYIGRVSIEDGVTVFSWQNVQWNTDVEI</sequence>
<feature type="signal peptide" evidence="1">
    <location>
        <begin position="1"/>
        <end position="23"/>
    </location>
</feature>
<name>A0A9D9DRJ3_9BACT</name>
<dbReference type="Pfam" id="PF15415">
    <property type="entry name" value="Mfa_like_2"/>
    <property type="match status" value="1"/>
</dbReference>
<reference evidence="2" key="2">
    <citation type="journal article" date="2021" name="PeerJ">
        <title>Extensive microbial diversity within the chicken gut microbiome revealed by metagenomics and culture.</title>
        <authorList>
            <person name="Gilroy R."/>
            <person name="Ravi A."/>
            <person name="Getino M."/>
            <person name="Pursley I."/>
            <person name="Horton D.L."/>
            <person name="Alikhan N.F."/>
            <person name="Baker D."/>
            <person name="Gharbi K."/>
            <person name="Hall N."/>
            <person name="Watson M."/>
            <person name="Adriaenssens E.M."/>
            <person name="Foster-Nyarko E."/>
            <person name="Jarju S."/>
            <person name="Secka A."/>
            <person name="Antonio M."/>
            <person name="Oren A."/>
            <person name="Chaudhuri R.R."/>
            <person name="La Ragione R."/>
            <person name="Hildebrand F."/>
            <person name="Pallen M.J."/>
        </authorList>
    </citation>
    <scope>NUCLEOTIDE SEQUENCE</scope>
    <source>
        <strain evidence="2">2889</strain>
    </source>
</reference>
<keyword evidence="1" id="KW-0732">Signal</keyword>
<dbReference type="PROSITE" id="PS51257">
    <property type="entry name" value="PROKAR_LIPOPROTEIN"/>
    <property type="match status" value="1"/>
</dbReference>
<dbReference type="EMBL" id="JADIMZ010000041">
    <property type="protein sequence ID" value="MBO8432281.1"/>
    <property type="molecule type" value="Genomic_DNA"/>
</dbReference>
<evidence type="ECO:0000313" key="2">
    <source>
        <dbReference type="EMBL" id="MBO8432281.1"/>
    </source>
</evidence>
<feature type="chain" id="PRO_5039457419" evidence="1">
    <location>
        <begin position="24"/>
        <end position="389"/>
    </location>
</feature>
<dbReference type="AlphaFoldDB" id="A0A9D9DRJ3"/>
<dbReference type="Gene3D" id="2.60.40.3730">
    <property type="entry name" value="Fimbrillin-like"/>
    <property type="match status" value="1"/>
</dbReference>
<comment type="caution">
    <text evidence="2">The sequence shown here is derived from an EMBL/GenBank/DDBJ whole genome shotgun (WGS) entry which is preliminary data.</text>
</comment>
<organism evidence="2 3">
    <name type="scientific">Candidatus Pullibacteroides excrementavium</name>
    <dbReference type="NCBI Taxonomy" id="2840905"/>
    <lineage>
        <taxon>Bacteria</taxon>
        <taxon>Pseudomonadati</taxon>
        <taxon>Bacteroidota</taxon>
        <taxon>Bacteroidia</taxon>
        <taxon>Bacteroidales</taxon>
        <taxon>Candidatus Pullibacteroides</taxon>
    </lineage>
</organism>
<dbReference type="InterPro" id="IPR029231">
    <property type="entry name" value="Mfa-like_2"/>
</dbReference>
<reference evidence="2" key="1">
    <citation type="submission" date="2020-10" db="EMBL/GenBank/DDBJ databases">
        <authorList>
            <person name="Gilroy R."/>
        </authorList>
    </citation>
    <scope>NUCLEOTIDE SEQUENCE</scope>
    <source>
        <strain evidence="2">2889</strain>
    </source>
</reference>
<dbReference type="InterPro" id="IPR043107">
    <property type="entry name" value="Mfa-like_2_C"/>
</dbReference>
<dbReference type="Proteomes" id="UP000823612">
    <property type="component" value="Unassembled WGS sequence"/>
</dbReference>
<evidence type="ECO:0000256" key="1">
    <source>
        <dbReference type="SAM" id="SignalP"/>
    </source>
</evidence>
<protein>
    <submittedName>
        <fullName evidence="2">BF2992 family fimbrillin-A clan protein</fullName>
    </submittedName>
</protein>
<accession>A0A9D9DRJ3</accession>